<dbReference type="Gramene" id="ORGLA02G0104400.1">
    <property type="protein sequence ID" value="ORGLA02G0104400.1"/>
    <property type="gene ID" value="ORGLA02G0104400"/>
</dbReference>
<dbReference type="AlphaFoldDB" id="I1NZ88"/>
<dbReference type="Proteomes" id="UP000007306">
    <property type="component" value="Chromosome 2"/>
</dbReference>
<sequence>MLVSNKIEENDFVLLLLKHLTSLRLIAKIALIMPWDLAESEGQIYKAFGTVQVCNINQEWSFASSKVYLISTCGQVEFQGEGIVRIRGLYVGQFSCYAYKGPIMSMRLIQKRQQQQASKIDQSVGKTANGDNVLVLGLEPWRSPSPPLLLPPNPLLSF</sequence>
<reference evidence="1" key="1">
    <citation type="submission" date="2015-06" db="UniProtKB">
        <authorList>
            <consortium name="EnsemblPlants"/>
        </authorList>
    </citation>
    <scope>IDENTIFICATION</scope>
</reference>
<name>I1NZ88_ORYGL</name>
<keyword evidence="2" id="KW-1185">Reference proteome</keyword>
<organism evidence="1 2">
    <name type="scientific">Oryza glaberrima</name>
    <name type="common">African rice</name>
    <dbReference type="NCBI Taxonomy" id="4538"/>
    <lineage>
        <taxon>Eukaryota</taxon>
        <taxon>Viridiplantae</taxon>
        <taxon>Streptophyta</taxon>
        <taxon>Embryophyta</taxon>
        <taxon>Tracheophyta</taxon>
        <taxon>Spermatophyta</taxon>
        <taxon>Magnoliopsida</taxon>
        <taxon>Liliopsida</taxon>
        <taxon>Poales</taxon>
        <taxon>Poaceae</taxon>
        <taxon>BOP clade</taxon>
        <taxon>Oryzoideae</taxon>
        <taxon>Oryzeae</taxon>
        <taxon>Oryzinae</taxon>
        <taxon>Oryza</taxon>
    </lineage>
</organism>
<protein>
    <submittedName>
        <fullName evidence="1">Uncharacterized protein</fullName>
    </submittedName>
</protein>
<evidence type="ECO:0000313" key="2">
    <source>
        <dbReference type="Proteomes" id="UP000007306"/>
    </source>
</evidence>
<evidence type="ECO:0000313" key="1">
    <source>
        <dbReference type="EnsemblPlants" id="ORGLA02G0104400.1"/>
    </source>
</evidence>
<proteinExistence type="predicted"/>
<accession>I1NZ88</accession>
<dbReference type="EnsemblPlants" id="ORGLA02G0104400.1">
    <property type="protein sequence ID" value="ORGLA02G0104400.1"/>
    <property type="gene ID" value="ORGLA02G0104400"/>
</dbReference>
<dbReference type="HOGENOM" id="CLU_141269_0_0_1"/>
<reference evidence="1 2" key="2">
    <citation type="submission" date="2018-04" db="EMBL/GenBank/DDBJ databases">
        <title>OglaRS2 (Oryza glaberrima Reference Sequence Version 2).</title>
        <authorList>
            <person name="Zhang J."/>
            <person name="Kudrna D."/>
            <person name="Lee S."/>
            <person name="Talag J."/>
            <person name="Rajasekar S."/>
            <person name="Wing R.A."/>
        </authorList>
    </citation>
    <scope>NUCLEOTIDE SEQUENCE [LARGE SCALE GENOMIC DNA]</scope>
    <source>
        <strain evidence="1 2">cv. IRGC 96717</strain>
    </source>
</reference>